<dbReference type="AlphaFoldDB" id="A0A2M7XD23"/>
<protein>
    <submittedName>
        <fullName evidence="7">NAD(P)/FAD-dependent oxidoreductase</fullName>
    </submittedName>
</protein>
<dbReference type="PANTHER" id="PTHR46091">
    <property type="entry name" value="BLR7054 PROTEIN"/>
    <property type="match status" value="1"/>
</dbReference>
<dbReference type="GO" id="GO:0016491">
    <property type="term" value="F:oxidoreductase activity"/>
    <property type="evidence" value="ECO:0007669"/>
    <property type="project" value="InterPro"/>
</dbReference>
<keyword evidence="2" id="KW-0732">Signal</keyword>
<dbReference type="InterPro" id="IPR036188">
    <property type="entry name" value="FAD/NAD-bd_sf"/>
</dbReference>
<organism evidence="7 8">
    <name type="scientific">Candidatus Uhrbacteria bacterium CG_4_9_14_3_um_filter_50_9</name>
    <dbReference type="NCBI Taxonomy" id="1975035"/>
    <lineage>
        <taxon>Bacteria</taxon>
        <taxon>Candidatus Uhriibacteriota</taxon>
    </lineage>
</organism>
<reference evidence="8" key="1">
    <citation type="submission" date="2017-09" db="EMBL/GenBank/DDBJ databases">
        <title>Depth-based differentiation of microbial function through sediment-hosted aquifers and enrichment of novel symbionts in the deep terrestrial subsurface.</title>
        <authorList>
            <person name="Probst A.J."/>
            <person name="Ladd B."/>
            <person name="Jarett J.K."/>
            <person name="Geller-Mcgrath D.E."/>
            <person name="Sieber C.M.K."/>
            <person name="Emerson J.B."/>
            <person name="Anantharaman K."/>
            <person name="Thomas B.C."/>
            <person name="Malmstrom R."/>
            <person name="Stieglmeier M."/>
            <person name="Klingl A."/>
            <person name="Woyke T."/>
            <person name="Ryan C.M."/>
            <person name="Banfield J.F."/>
        </authorList>
    </citation>
    <scope>NUCLEOTIDE SEQUENCE [LARGE SCALE GENOMIC DNA]</scope>
</reference>
<evidence type="ECO:0000313" key="7">
    <source>
        <dbReference type="EMBL" id="PJA45769.1"/>
    </source>
</evidence>
<dbReference type="Proteomes" id="UP000229385">
    <property type="component" value="Unassembled WGS sequence"/>
</dbReference>
<evidence type="ECO:0000256" key="2">
    <source>
        <dbReference type="ARBA" id="ARBA00022729"/>
    </source>
</evidence>
<dbReference type="EMBL" id="PFWU01000019">
    <property type="protein sequence ID" value="PJA45769.1"/>
    <property type="molecule type" value="Genomic_DNA"/>
</dbReference>
<keyword evidence="5" id="KW-0520">NAD</keyword>
<keyword evidence="1" id="KW-0285">Flavoprotein</keyword>
<evidence type="ECO:0000256" key="4">
    <source>
        <dbReference type="ARBA" id="ARBA00022857"/>
    </source>
</evidence>
<sequence>MAKKSSTTALTPEQHAAQDKRYQENHEYDYVIVGTGSSALTVGALLANAGKRVCMLEAHDIPGGYCQSFRTGDFYFCAQVHYIWGCAPGGKIYEFLKRIGLEKDITFELFDTSGYDVMALPDGKKVRIPYGWDKLVENVVEVYPDQKEPMEKFVRVMKKLREEFKHLPDRKLKWWEYLKAFRVPTIIKYRKATVQNLFDECGLSKEAQAVLCANAGDFMEPPERLSLFMYVALFGGYNTGAYYPTKHFKYYIERLAKFITDHEGCHIYYETEVDKINTEGTKVVSVETKNGKMFTAKNYICNGDPKKMASIIGMDKFPKEYQQKLDYEYSPAGVVVYLGLKDIDLREYGFGSSNIWHLEAWDMNKMWKEMGEVNFEQPWIFMSTPTLHTDQPGTTPSPQHQILEIAAYTEYKPFKEAQDRGYAEYAKLKQKIAERMIDIVEEKYIPEIRKHIMVKTVGTSTTNEDFVLTPHGNAYGATMTPEQVTLKRLKAKTPFENFWWCNASSGWAGMYGTVATGIQLYMDLTGDTFYNNHVLRSDEDTIADL</sequence>
<dbReference type="Pfam" id="PF01593">
    <property type="entry name" value="Amino_oxidase"/>
    <property type="match status" value="1"/>
</dbReference>
<keyword evidence="4" id="KW-0521">NADP</keyword>
<dbReference type="InterPro" id="IPR002937">
    <property type="entry name" value="Amino_oxidase"/>
</dbReference>
<comment type="caution">
    <text evidence="7">The sequence shown here is derived from an EMBL/GenBank/DDBJ whole genome shotgun (WGS) entry which is preliminary data.</text>
</comment>
<dbReference type="Gene3D" id="3.50.50.60">
    <property type="entry name" value="FAD/NAD(P)-binding domain"/>
    <property type="match status" value="2"/>
</dbReference>
<dbReference type="PANTHER" id="PTHR46091:SF3">
    <property type="entry name" value="AMINE OXIDASE DOMAIN-CONTAINING PROTEIN"/>
    <property type="match status" value="1"/>
</dbReference>
<dbReference type="SUPFAM" id="SSF51905">
    <property type="entry name" value="FAD/NAD(P)-binding domain"/>
    <property type="match status" value="1"/>
</dbReference>
<dbReference type="InterPro" id="IPR052206">
    <property type="entry name" value="Retinol_saturase"/>
</dbReference>
<accession>A0A2M7XD23</accession>
<gene>
    <name evidence="7" type="ORF">CO174_01540</name>
</gene>
<feature type="domain" description="Amine oxidase" evidence="6">
    <location>
        <begin position="41"/>
        <end position="344"/>
    </location>
</feature>
<keyword evidence="3" id="KW-0274">FAD</keyword>
<evidence type="ECO:0000259" key="6">
    <source>
        <dbReference type="Pfam" id="PF01593"/>
    </source>
</evidence>
<evidence type="ECO:0000256" key="5">
    <source>
        <dbReference type="ARBA" id="ARBA00023027"/>
    </source>
</evidence>
<name>A0A2M7XD23_9BACT</name>
<evidence type="ECO:0000256" key="3">
    <source>
        <dbReference type="ARBA" id="ARBA00022827"/>
    </source>
</evidence>
<proteinExistence type="predicted"/>
<evidence type="ECO:0000313" key="8">
    <source>
        <dbReference type="Proteomes" id="UP000229385"/>
    </source>
</evidence>
<evidence type="ECO:0000256" key="1">
    <source>
        <dbReference type="ARBA" id="ARBA00022630"/>
    </source>
</evidence>